<dbReference type="KEGG" id="tng:GSTEN00031738G001"/>
<sequence>MAEGEEAMGQEDWKDKCMVLEALLMKFRMQIIKIRDLTADKVS</sequence>
<dbReference type="EMBL" id="CAAE01015016">
    <property type="protein sequence ID" value="CAG10185.1"/>
    <property type="molecule type" value="Genomic_DNA"/>
</dbReference>
<name>Q4RN47_TETNG</name>
<reference evidence="1" key="1">
    <citation type="journal article" date="2004" name="Nature">
        <title>Genome duplication in the teleost fish Tetraodon nigroviridis reveals the early vertebrate proto-karyotype.</title>
        <authorList>
            <person name="Jaillon O."/>
            <person name="Aury J.-M."/>
            <person name="Brunet F."/>
            <person name="Petit J.-L."/>
            <person name="Stange-Thomann N."/>
            <person name="Mauceli E."/>
            <person name="Bouneau L."/>
            <person name="Fischer C."/>
            <person name="Ozouf-Costaz C."/>
            <person name="Bernot A."/>
            <person name="Nicaud S."/>
            <person name="Jaffe D."/>
            <person name="Fisher S."/>
            <person name="Lutfalla G."/>
            <person name="Dossat C."/>
            <person name="Segurens B."/>
            <person name="Dasilva C."/>
            <person name="Salanoubat M."/>
            <person name="Levy M."/>
            <person name="Boudet N."/>
            <person name="Castellano S."/>
            <person name="Anthouard V."/>
            <person name="Jubin C."/>
            <person name="Castelli V."/>
            <person name="Katinka M."/>
            <person name="Vacherie B."/>
            <person name="Biemont C."/>
            <person name="Skalli Z."/>
            <person name="Cattolico L."/>
            <person name="Poulain J."/>
            <person name="De Berardinis V."/>
            <person name="Cruaud C."/>
            <person name="Duprat S."/>
            <person name="Brottier P."/>
            <person name="Coutanceau J.-P."/>
            <person name="Gouzy J."/>
            <person name="Parra G."/>
            <person name="Lardier G."/>
            <person name="Chapple C."/>
            <person name="McKernan K.J."/>
            <person name="McEwan P."/>
            <person name="Bosak S."/>
            <person name="Kellis M."/>
            <person name="Volff J.-N."/>
            <person name="Guigo R."/>
            <person name="Zody M.C."/>
            <person name="Mesirov J."/>
            <person name="Lindblad-Toh K."/>
            <person name="Birren B."/>
            <person name="Nusbaum C."/>
            <person name="Kahn D."/>
            <person name="Robinson-Rechavi M."/>
            <person name="Laudet V."/>
            <person name="Schachter V."/>
            <person name="Quetier F."/>
            <person name="Saurin W."/>
            <person name="Scarpelli C."/>
            <person name="Wincker P."/>
            <person name="Lander E.S."/>
            <person name="Weissenbach J."/>
            <person name="Roest Crollius H."/>
        </authorList>
    </citation>
    <scope>NUCLEOTIDE SEQUENCE [LARGE SCALE GENOMIC DNA]</scope>
</reference>
<reference evidence="1" key="2">
    <citation type="submission" date="2004-02" db="EMBL/GenBank/DDBJ databases">
        <authorList>
            <consortium name="Genoscope"/>
            <consortium name="Whitehead Institute Centre for Genome Research"/>
        </authorList>
    </citation>
    <scope>NUCLEOTIDE SEQUENCE</scope>
</reference>
<gene>
    <name evidence="1" type="ORF">GSTENG00031738001</name>
</gene>
<dbReference type="OrthoDB" id="8941317at2759"/>
<proteinExistence type="predicted"/>
<accession>Q4RN47</accession>
<protein>
    <submittedName>
        <fullName evidence="1">(spotted green pufferfish) hypothetical protein</fullName>
    </submittedName>
</protein>
<comment type="caution">
    <text evidence="1">The sequence shown here is derived from an EMBL/GenBank/DDBJ whole genome shotgun (WGS) entry which is preliminary data.</text>
</comment>
<organism evidence="1">
    <name type="scientific">Tetraodon nigroviridis</name>
    <name type="common">Spotted green pufferfish</name>
    <name type="synonym">Chelonodon nigroviridis</name>
    <dbReference type="NCBI Taxonomy" id="99883"/>
    <lineage>
        <taxon>Eukaryota</taxon>
        <taxon>Metazoa</taxon>
        <taxon>Chordata</taxon>
        <taxon>Craniata</taxon>
        <taxon>Vertebrata</taxon>
        <taxon>Euteleostomi</taxon>
        <taxon>Actinopterygii</taxon>
        <taxon>Neopterygii</taxon>
        <taxon>Teleostei</taxon>
        <taxon>Neoteleostei</taxon>
        <taxon>Acanthomorphata</taxon>
        <taxon>Eupercaria</taxon>
        <taxon>Tetraodontiformes</taxon>
        <taxon>Tetradontoidea</taxon>
        <taxon>Tetraodontidae</taxon>
        <taxon>Tetraodon</taxon>
    </lineage>
</organism>
<dbReference type="AlphaFoldDB" id="Q4RN47"/>
<evidence type="ECO:0000313" key="1">
    <source>
        <dbReference type="EMBL" id="CAG10185.1"/>
    </source>
</evidence>